<dbReference type="AlphaFoldDB" id="A0A2T4C2X7"/>
<keyword evidence="3" id="KW-1185">Reference proteome</keyword>
<dbReference type="PANTHER" id="PTHR33112:SF16">
    <property type="entry name" value="HETEROKARYON INCOMPATIBILITY DOMAIN-CONTAINING PROTEIN"/>
    <property type="match status" value="1"/>
</dbReference>
<evidence type="ECO:0000313" key="2">
    <source>
        <dbReference type="EMBL" id="PTB75912.1"/>
    </source>
</evidence>
<dbReference type="STRING" id="983965.A0A2T4C2X7"/>
<name>A0A2T4C2X7_TRILO</name>
<evidence type="ECO:0000259" key="1">
    <source>
        <dbReference type="Pfam" id="PF06985"/>
    </source>
</evidence>
<sequence length="641" mass="71973">MVCDDCWHAFFSFSAFQAAWRVGLERTSLIRFRGCNYQRSLDAMGESAANGCRWCFVVGETIKDKVNKFRPANPVPIYVTFGFGSGEDRNLSALHLDIPDINASRIFEVYTSDDNNAGRFLETRDVPRQMDSTATYEHARRRLEECHHHEACPSPLPAVLPTRVLDCSNPAQPRLFINDGAGLEHALYAALSYVWGEDQPHKTTSQNIESYISCIDVQYIPRTVRDAITVAHELGVRYLWVDSFCIVQDSSEDKAREISRMRTIFSNAYATIVAASANRVSDGFLHRREPRPLVDLPFICPDRTLGTMTISLPSLEPLTAPWPPDTRAWCLEERLLSQRLLLFSGHTLEYECQTTHVNIDGSTRLCSNPSICRLPDRAFSASSKDAPRPNMELRRNNPTLRSQYGTWRRILQEYTARSLTKPRDRLNALAGVAEHFGHTLGSVYHAGLWSFELPWGLLWYRNANAELRRRPKAYRAPSWSWAAIDGEVVGYDPIAYTRLFQLQGLGSSPLCQVVACETVPTNPVNRYGAVSSGYITLSAAIQEARWAAGSSLLERDGSERAGVLIGTIHCDAEEACVADVVVAFVCEHKKGHVVGLVLVMIDAEHPAYRTDLVQYRRVGRCEVVPDVYKRVSSARIDLVIV</sequence>
<reference evidence="2 3" key="1">
    <citation type="submission" date="2016-07" db="EMBL/GenBank/DDBJ databases">
        <title>Multiple horizontal gene transfer events from other fungi enriched the ability of initially mycotrophic Trichoderma (Ascomycota) to feed on dead plant biomass.</title>
        <authorList>
            <consortium name="DOE Joint Genome Institute"/>
            <person name="Aerts A."/>
            <person name="Atanasova L."/>
            <person name="Chenthamara K."/>
            <person name="Zhang J."/>
            <person name="Grujic M."/>
            <person name="Henrissat B."/>
            <person name="Kuo A."/>
            <person name="Salamov A."/>
            <person name="Lipzen A."/>
            <person name="Labutti K."/>
            <person name="Barry K."/>
            <person name="Miao Y."/>
            <person name="Rahimi M.J."/>
            <person name="Shen Q."/>
            <person name="Grigoriev I.V."/>
            <person name="Kubicek C.P."/>
            <person name="Druzhinina I.S."/>
        </authorList>
    </citation>
    <scope>NUCLEOTIDE SEQUENCE [LARGE SCALE GENOMIC DNA]</scope>
    <source>
        <strain evidence="2 3">ATCC 18648</strain>
    </source>
</reference>
<proteinExistence type="predicted"/>
<accession>A0A2T4C2X7</accession>
<dbReference type="PANTHER" id="PTHR33112">
    <property type="entry name" value="DOMAIN PROTEIN, PUTATIVE-RELATED"/>
    <property type="match status" value="1"/>
</dbReference>
<dbReference type="Pfam" id="PF06985">
    <property type="entry name" value="HET"/>
    <property type="match status" value="1"/>
</dbReference>
<dbReference type="EMBL" id="KZ679133">
    <property type="protein sequence ID" value="PTB75912.1"/>
    <property type="molecule type" value="Genomic_DNA"/>
</dbReference>
<dbReference type="Proteomes" id="UP000240760">
    <property type="component" value="Unassembled WGS sequence"/>
</dbReference>
<gene>
    <name evidence="2" type="ORF">M440DRAFT_1334473</name>
</gene>
<dbReference type="OrthoDB" id="5125733at2759"/>
<feature type="domain" description="Heterokaryon incompatibility" evidence="1">
    <location>
        <begin position="188"/>
        <end position="333"/>
    </location>
</feature>
<evidence type="ECO:0000313" key="3">
    <source>
        <dbReference type="Proteomes" id="UP000240760"/>
    </source>
</evidence>
<organism evidence="2 3">
    <name type="scientific">Trichoderma longibrachiatum ATCC 18648</name>
    <dbReference type="NCBI Taxonomy" id="983965"/>
    <lineage>
        <taxon>Eukaryota</taxon>
        <taxon>Fungi</taxon>
        <taxon>Dikarya</taxon>
        <taxon>Ascomycota</taxon>
        <taxon>Pezizomycotina</taxon>
        <taxon>Sordariomycetes</taxon>
        <taxon>Hypocreomycetidae</taxon>
        <taxon>Hypocreales</taxon>
        <taxon>Hypocreaceae</taxon>
        <taxon>Trichoderma</taxon>
    </lineage>
</organism>
<protein>
    <submittedName>
        <fullName evidence="2">HET-domain-containing protein</fullName>
    </submittedName>
</protein>
<dbReference type="InterPro" id="IPR010730">
    <property type="entry name" value="HET"/>
</dbReference>